<comment type="caution">
    <text evidence="2">The sequence shown here is derived from an EMBL/GenBank/DDBJ whole genome shotgun (WGS) entry which is preliminary data.</text>
</comment>
<organism evidence="2 3">
    <name type="scientific">Durusdinium trenchii</name>
    <dbReference type="NCBI Taxonomy" id="1381693"/>
    <lineage>
        <taxon>Eukaryota</taxon>
        <taxon>Sar</taxon>
        <taxon>Alveolata</taxon>
        <taxon>Dinophyceae</taxon>
        <taxon>Suessiales</taxon>
        <taxon>Symbiodiniaceae</taxon>
        <taxon>Durusdinium</taxon>
    </lineage>
</organism>
<keyword evidence="3" id="KW-1185">Reference proteome</keyword>
<gene>
    <name evidence="2" type="ORF">SCF082_LOCUS8872</name>
</gene>
<feature type="coiled-coil region" evidence="1">
    <location>
        <begin position="60"/>
        <end position="87"/>
    </location>
</feature>
<dbReference type="EMBL" id="CAXAMM010005114">
    <property type="protein sequence ID" value="CAK9006080.1"/>
    <property type="molecule type" value="Genomic_DNA"/>
</dbReference>
<keyword evidence="2" id="KW-0808">Transferase</keyword>
<proteinExistence type="predicted"/>
<protein>
    <submittedName>
        <fullName evidence="2">Galactosyltransferase sqv-3</fullName>
    </submittedName>
</protein>
<accession>A0ABP0IVI1</accession>
<feature type="coiled-coil region" evidence="1">
    <location>
        <begin position="290"/>
        <end position="324"/>
    </location>
</feature>
<keyword evidence="1" id="KW-0175">Coiled coil</keyword>
<feature type="non-terminal residue" evidence="2">
    <location>
        <position position="390"/>
    </location>
</feature>
<evidence type="ECO:0000256" key="1">
    <source>
        <dbReference type="SAM" id="Coils"/>
    </source>
</evidence>
<evidence type="ECO:0000313" key="2">
    <source>
        <dbReference type="EMBL" id="CAK9006080.1"/>
    </source>
</evidence>
<sequence length="390" mass="43826">MEGAGLRSCRCGCCSGQFGRRLDLVEAKVLSHWHEFVLYKSEAQRKFEDLFARRRHGGRLPAERAERTELERRVLQVEEKHAERLEELREAVGACVLREDLGRLWQEQGYNDDRLNALLEQRNHQLQGLVANQVAELRAEVEEVLQKRGEEVTQHIQQGHEDLLRLAQTVAQHGVTSAMVELTSEVAAAESRADQQVSRLRSELETAEAAAQEACARNANEISRAVDAADSVKPRLQQANAEARAAVTCLEISVEKRMQCFATGVAEDRGACRERLDQLFASQAELEQLLQKQDINASDSRSNLEVLERRFQSQGQRHEELQRSFSQLRTELSERADALESRLEAEVTGCKDEVQEQLANHSQALVAAREAQTAAAQALREACEAKGTQQ</sequence>
<evidence type="ECO:0000313" key="3">
    <source>
        <dbReference type="Proteomes" id="UP001642464"/>
    </source>
</evidence>
<feature type="coiled-coil region" evidence="1">
    <location>
        <begin position="190"/>
        <end position="217"/>
    </location>
</feature>
<dbReference type="GO" id="GO:0016757">
    <property type="term" value="F:glycosyltransferase activity"/>
    <property type="evidence" value="ECO:0007669"/>
    <property type="project" value="UniProtKB-KW"/>
</dbReference>
<name>A0ABP0IVI1_9DINO</name>
<dbReference type="Proteomes" id="UP001642464">
    <property type="component" value="Unassembled WGS sequence"/>
</dbReference>
<reference evidence="2 3" key="1">
    <citation type="submission" date="2024-02" db="EMBL/GenBank/DDBJ databases">
        <authorList>
            <person name="Chen Y."/>
            <person name="Shah S."/>
            <person name="Dougan E. K."/>
            <person name="Thang M."/>
            <person name="Chan C."/>
        </authorList>
    </citation>
    <scope>NUCLEOTIDE SEQUENCE [LARGE SCALE GENOMIC DNA]</scope>
</reference>
<keyword evidence="2" id="KW-0328">Glycosyltransferase</keyword>